<proteinExistence type="predicted"/>
<protein>
    <submittedName>
        <fullName evidence="1">Uncharacterized protein</fullName>
    </submittedName>
</protein>
<organism evidence="1">
    <name type="scientific">marine metagenome</name>
    <dbReference type="NCBI Taxonomy" id="408172"/>
    <lineage>
        <taxon>unclassified sequences</taxon>
        <taxon>metagenomes</taxon>
        <taxon>ecological metagenomes</taxon>
    </lineage>
</organism>
<dbReference type="EMBL" id="UINC01017906">
    <property type="protein sequence ID" value="SVA74738.1"/>
    <property type="molecule type" value="Genomic_DNA"/>
</dbReference>
<evidence type="ECO:0000313" key="1">
    <source>
        <dbReference type="EMBL" id="SVA74738.1"/>
    </source>
</evidence>
<sequence length="77" mass="8834">MEKHVAHDNIVKELDIMISRINGLEASSTDEYQRSMSSVLKTLAQGELNMFQELEHMKKALDLLTLELFKIKNKTDA</sequence>
<reference evidence="1" key="1">
    <citation type="submission" date="2018-05" db="EMBL/GenBank/DDBJ databases">
        <authorList>
            <person name="Lanie J.A."/>
            <person name="Ng W.-L."/>
            <person name="Kazmierczak K.M."/>
            <person name="Andrzejewski T.M."/>
            <person name="Davidsen T.M."/>
            <person name="Wayne K.J."/>
            <person name="Tettelin H."/>
            <person name="Glass J.I."/>
            <person name="Rusch D."/>
            <person name="Podicherti R."/>
            <person name="Tsui H.-C.T."/>
            <person name="Winkler M.E."/>
        </authorList>
    </citation>
    <scope>NUCLEOTIDE SEQUENCE</scope>
</reference>
<dbReference type="AlphaFoldDB" id="A0A381YCI4"/>
<name>A0A381YCI4_9ZZZZ</name>
<accession>A0A381YCI4</accession>
<gene>
    <name evidence="1" type="ORF">METZ01_LOCUS127592</name>
</gene>